<organism evidence="2 3">
    <name type="scientific">Phialocephala subalpina</name>
    <dbReference type="NCBI Taxonomy" id="576137"/>
    <lineage>
        <taxon>Eukaryota</taxon>
        <taxon>Fungi</taxon>
        <taxon>Dikarya</taxon>
        <taxon>Ascomycota</taxon>
        <taxon>Pezizomycotina</taxon>
        <taxon>Leotiomycetes</taxon>
        <taxon>Helotiales</taxon>
        <taxon>Mollisiaceae</taxon>
        <taxon>Phialocephala</taxon>
        <taxon>Phialocephala fortinii species complex</taxon>
    </lineage>
</organism>
<reference evidence="2 3" key="1">
    <citation type="submission" date="2016-03" db="EMBL/GenBank/DDBJ databases">
        <authorList>
            <person name="Ploux O."/>
        </authorList>
    </citation>
    <scope>NUCLEOTIDE SEQUENCE [LARGE SCALE GENOMIC DNA]</scope>
    <source>
        <strain evidence="2 3">UAMH 11012</strain>
    </source>
</reference>
<dbReference type="SMART" id="SM00044">
    <property type="entry name" value="CYCc"/>
    <property type="match status" value="1"/>
</dbReference>
<dbReference type="Pfam" id="PF00211">
    <property type="entry name" value="Guanylate_cyc"/>
    <property type="match status" value="1"/>
</dbReference>
<dbReference type="STRING" id="576137.A0A1L7WRZ8"/>
<dbReference type="Gene3D" id="3.30.70.1230">
    <property type="entry name" value="Nucleotide cyclase"/>
    <property type="match status" value="1"/>
</dbReference>
<evidence type="ECO:0000259" key="1">
    <source>
        <dbReference type="PROSITE" id="PS50125"/>
    </source>
</evidence>
<dbReference type="PROSITE" id="PS50125">
    <property type="entry name" value="GUANYLATE_CYCLASE_2"/>
    <property type="match status" value="1"/>
</dbReference>
<dbReference type="Proteomes" id="UP000184330">
    <property type="component" value="Unassembled WGS sequence"/>
</dbReference>
<proteinExistence type="predicted"/>
<name>A0A1L7WRZ8_9HELO</name>
<feature type="domain" description="Guanylate cyclase" evidence="1">
    <location>
        <begin position="12"/>
        <end position="138"/>
    </location>
</feature>
<sequence length="216" mass="24211">MSPIQAPHGPMTILFIDLIDSSSLWLNDTEVMIQYRRYFYKLIRKQILKHQGYEVRPIGDGFLIVFAHATNAIKFSLAVQTKLPAKRTKAGLGSLEFEDKGKARIGIHFGTPADSEPDGITQRWDYWGADVNVAQRIENKAGAGCIAVSAEFLDELLRITNVADDELVRLSKTPNIQEGILERAVPRCLLDVRSADGREELRGCGEWQITSISLKR</sequence>
<accession>A0A1L7WRZ8</accession>
<dbReference type="GO" id="GO:0009190">
    <property type="term" value="P:cyclic nucleotide biosynthetic process"/>
    <property type="evidence" value="ECO:0007669"/>
    <property type="project" value="InterPro"/>
</dbReference>
<dbReference type="GO" id="GO:0035556">
    <property type="term" value="P:intracellular signal transduction"/>
    <property type="evidence" value="ECO:0007669"/>
    <property type="project" value="InterPro"/>
</dbReference>
<dbReference type="SUPFAM" id="SSF55073">
    <property type="entry name" value="Nucleotide cyclase"/>
    <property type="match status" value="1"/>
</dbReference>
<dbReference type="PANTHER" id="PTHR43081">
    <property type="entry name" value="ADENYLATE CYCLASE, TERMINAL-DIFFERENTIATION SPECIFIC-RELATED"/>
    <property type="match status" value="1"/>
</dbReference>
<gene>
    <name evidence="2" type="ORF">PAC_05427</name>
</gene>
<dbReference type="AlphaFoldDB" id="A0A1L7WRZ8"/>
<evidence type="ECO:0000313" key="3">
    <source>
        <dbReference type="Proteomes" id="UP000184330"/>
    </source>
</evidence>
<dbReference type="InterPro" id="IPR050697">
    <property type="entry name" value="Adenylyl/Guanylyl_Cyclase_3/4"/>
</dbReference>
<dbReference type="InterPro" id="IPR001054">
    <property type="entry name" value="A/G_cyclase"/>
</dbReference>
<dbReference type="OrthoDB" id="2021138at2759"/>
<evidence type="ECO:0000313" key="2">
    <source>
        <dbReference type="EMBL" id="CZR55539.1"/>
    </source>
</evidence>
<keyword evidence="3" id="KW-1185">Reference proteome</keyword>
<dbReference type="PANTHER" id="PTHR43081:SF1">
    <property type="entry name" value="ADENYLATE CYCLASE, TERMINAL-DIFFERENTIATION SPECIFIC"/>
    <property type="match status" value="1"/>
</dbReference>
<dbReference type="CDD" id="cd07302">
    <property type="entry name" value="CHD"/>
    <property type="match status" value="1"/>
</dbReference>
<dbReference type="InterPro" id="IPR029787">
    <property type="entry name" value="Nucleotide_cyclase"/>
</dbReference>
<dbReference type="EMBL" id="FJOG01000006">
    <property type="protein sequence ID" value="CZR55539.1"/>
    <property type="molecule type" value="Genomic_DNA"/>
</dbReference>
<protein>
    <recommendedName>
        <fullName evidence="1">Guanylate cyclase domain-containing protein</fullName>
    </recommendedName>
</protein>